<dbReference type="CDD" id="cd07302">
    <property type="entry name" value="CHD"/>
    <property type="match status" value="1"/>
</dbReference>
<dbReference type="GO" id="GO:0035556">
    <property type="term" value="P:intracellular signal transduction"/>
    <property type="evidence" value="ECO:0007669"/>
    <property type="project" value="InterPro"/>
</dbReference>
<dbReference type="Pfam" id="PF05226">
    <property type="entry name" value="CHASE2"/>
    <property type="match status" value="1"/>
</dbReference>
<dbReference type="Pfam" id="PF00211">
    <property type="entry name" value="Guanylate_cyc"/>
    <property type="match status" value="1"/>
</dbReference>
<evidence type="ECO:0000313" key="4">
    <source>
        <dbReference type="Proteomes" id="UP000228987"/>
    </source>
</evidence>
<keyword evidence="1" id="KW-1133">Transmembrane helix</keyword>
<feature type="domain" description="Guanylate cyclase" evidence="2">
    <location>
        <begin position="535"/>
        <end position="667"/>
    </location>
</feature>
<dbReference type="SMART" id="SM01080">
    <property type="entry name" value="CHASE2"/>
    <property type="match status" value="1"/>
</dbReference>
<dbReference type="SUPFAM" id="SSF55073">
    <property type="entry name" value="Nucleotide cyclase"/>
    <property type="match status" value="1"/>
</dbReference>
<dbReference type="InterPro" id="IPR050697">
    <property type="entry name" value="Adenylyl/Guanylyl_Cyclase_3/4"/>
</dbReference>
<dbReference type="PROSITE" id="PS50125">
    <property type="entry name" value="GUANYLATE_CYCLASE_2"/>
    <property type="match status" value="1"/>
</dbReference>
<dbReference type="InterPro" id="IPR007890">
    <property type="entry name" value="CHASE2"/>
</dbReference>
<evidence type="ECO:0000259" key="2">
    <source>
        <dbReference type="PROSITE" id="PS50125"/>
    </source>
</evidence>
<dbReference type="PANTHER" id="PTHR43081">
    <property type="entry name" value="ADENYLATE CYCLASE, TERMINAL-DIFFERENTIATION SPECIFIC-RELATED"/>
    <property type="match status" value="1"/>
</dbReference>
<dbReference type="SMART" id="SM00044">
    <property type="entry name" value="CYCc"/>
    <property type="match status" value="1"/>
</dbReference>
<dbReference type="AlphaFoldDB" id="A0A2A5C834"/>
<dbReference type="InterPro" id="IPR029787">
    <property type="entry name" value="Nucleotide_cyclase"/>
</dbReference>
<evidence type="ECO:0000256" key="1">
    <source>
        <dbReference type="SAM" id="Phobius"/>
    </source>
</evidence>
<dbReference type="PANTHER" id="PTHR43081:SF1">
    <property type="entry name" value="ADENYLATE CYCLASE, TERMINAL-DIFFERENTIATION SPECIFIC"/>
    <property type="match status" value="1"/>
</dbReference>
<feature type="transmembrane region" description="Helical" evidence="1">
    <location>
        <begin position="417"/>
        <end position="437"/>
    </location>
</feature>
<keyword evidence="1" id="KW-0812">Transmembrane</keyword>
<accession>A0A2A5C834</accession>
<evidence type="ECO:0000313" key="3">
    <source>
        <dbReference type="EMBL" id="PCJ39967.1"/>
    </source>
</evidence>
<proteinExistence type="predicted"/>
<feature type="transmembrane region" description="Helical" evidence="1">
    <location>
        <begin position="444"/>
        <end position="465"/>
    </location>
</feature>
<dbReference type="Proteomes" id="UP000228987">
    <property type="component" value="Unassembled WGS sequence"/>
</dbReference>
<name>A0A2A5C834_9GAMM</name>
<dbReference type="Gene3D" id="3.30.70.1230">
    <property type="entry name" value="Nucleotide cyclase"/>
    <property type="match status" value="1"/>
</dbReference>
<dbReference type="GO" id="GO:0004016">
    <property type="term" value="F:adenylate cyclase activity"/>
    <property type="evidence" value="ECO:0007669"/>
    <property type="project" value="UniProtKB-ARBA"/>
</dbReference>
<feature type="transmembrane region" description="Helical" evidence="1">
    <location>
        <begin position="21"/>
        <end position="41"/>
    </location>
</feature>
<protein>
    <submittedName>
        <fullName evidence="3">Adenylate/guanylate cyclase domain-containing protein</fullName>
    </submittedName>
</protein>
<organism evidence="3 4">
    <name type="scientific">SAR86 cluster bacterium</name>
    <dbReference type="NCBI Taxonomy" id="2030880"/>
    <lineage>
        <taxon>Bacteria</taxon>
        <taxon>Pseudomonadati</taxon>
        <taxon>Pseudomonadota</taxon>
        <taxon>Gammaproteobacteria</taxon>
        <taxon>SAR86 cluster</taxon>
    </lineage>
</organism>
<feature type="transmembrane region" description="Helical" evidence="1">
    <location>
        <begin position="471"/>
        <end position="493"/>
    </location>
</feature>
<dbReference type="EMBL" id="NVWI01000011">
    <property type="protein sequence ID" value="PCJ39967.1"/>
    <property type="molecule type" value="Genomic_DNA"/>
</dbReference>
<dbReference type="GO" id="GO:0006171">
    <property type="term" value="P:cAMP biosynthetic process"/>
    <property type="evidence" value="ECO:0007669"/>
    <property type="project" value="TreeGrafter"/>
</dbReference>
<sequence>MPIFKLILRLLSRAKLQLLKGARLPLFLGLLAMLLTLWLHIDAPPSVGGFIARLDNIVYDQRYNLFLPSRGEGEHKIVIVDYDQKSLDAEGQWPWSRFKIGDMVENLADAGALVIGFDVTFPEPARNLVLELEERLGSESRALINDLERVQEAMDADAYFADKLQSTDVALGMSFRANDALRYGTLPEKITEIDAGNAGFSTLITMQGYEANIAILQDAALGGGFFDTIPDIDGIIRSTPLVLNFQNQLYPSLALEMARLYYFEENFTIETEDDTFGTFRRVTGINMGQITIPTTLDGRVLIPYIGRSELGQGGIFPYISATDILQDSLSDVERGQLENSLVLVGTTATGLFDLRATPLEAVYPGVEVHANVLNALLNVSPMVIIDESDSNNNAGLSNVFDGFNFTQNNPFPARPDWENGAIAVAIFMIGLFLSLIYPRLGPALLSLSSLAFMLGLVALNFKLWIDYKLDISLVILLFLILLITVINMTYGFLKEGMNRRAIKMMFDQYVPPAHIDAMLDDPDNYNFEGESKELSVLFSDIRGFTSISEGLSASELKTFLNDFFTPITGIIFDNNGTIDKYVGDMVMAFWGAPLDDPDHRRNSVLAGLEMLEKTEELKAQFVARGLPEVNVGIGINSGLMNVGDMGSTYRRSYTVLGDAVNLGSRMESITKFYGVKFLIGEATYDHIEGFLCRLIDKVQVKGKEQPVRIYEPLCLEKDASVALLDLVRDYQTAYDFYLQQKWDEAEACFKALEEKESNKLLYSVYLERIENLRNQDFPEGWDGTFRHTTK</sequence>
<dbReference type="InterPro" id="IPR001054">
    <property type="entry name" value="A/G_cyclase"/>
</dbReference>
<gene>
    <name evidence="3" type="ORF">COA71_12385</name>
</gene>
<comment type="caution">
    <text evidence="3">The sequence shown here is derived from an EMBL/GenBank/DDBJ whole genome shotgun (WGS) entry which is preliminary data.</text>
</comment>
<keyword evidence="1" id="KW-0472">Membrane</keyword>
<reference evidence="4" key="1">
    <citation type="submission" date="2017-08" db="EMBL/GenBank/DDBJ databases">
        <title>A dynamic microbial community with high functional redundancy inhabits the cold, oxic subseafloor aquifer.</title>
        <authorList>
            <person name="Tully B.J."/>
            <person name="Wheat C.G."/>
            <person name="Glazer B.T."/>
            <person name="Huber J.A."/>
        </authorList>
    </citation>
    <scope>NUCLEOTIDE SEQUENCE [LARGE SCALE GENOMIC DNA]</scope>
</reference>